<dbReference type="EMBL" id="PTIZ01000005">
    <property type="protein sequence ID" value="PPK75705.1"/>
    <property type="molecule type" value="Genomic_DNA"/>
</dbReference>
<evidence type="ECO:0008006" key="4">
    <source>
        <dbReference type="Google" id="ProtNLM"/>
    </source>
</evidence>
<gene>
    <name evidence="2" type="ORF">B0F87_105177</name>
</gene>
<proteinExistence type="predicted"/>
<evidence type="ECO:0000313" key="2">
    <source>
        <dbReference type="EMBL" id="PPK75705.1"/>
    </source>
</evidence>
<accession>A0A2S6HDZ0</accession>
<evidence type="ECO:0000256" key="1">
    <source>
        <dbReference type="SAM" id="Phobius"/>
    </source>
</evidence>
<feature type="transmembrane region" description="Helical" evidence="1">
    <location>
        <begin position="329"/>
        <end position="350"/>
    </location>
</feature>
<organism evidence="2 3">
    <name type="scientific">Methylobacter tundripaludum</name>
    <dbReference type="NCBI Taxonomy" id="173365"/>
    <lineage>
        <taxon>Bacteria</taxon>
        <taxon>Pseudomonadati</taxon>
        <taxon>Pseudomonadota</taxon>
        <taxon>Gammaproteobacteria</taxon>
        <taxon>Methylococcales</taxon>
        <taxon>Methylococcaceae</taxon>
        <taxon>Methylobacter</taxon>
    </lineage>
</organism>
<feature type="transmembrane region" description="Helical" evidence="1">
    <location>
        <begin position="398"/>
        <end position="415"/>
    </location>
</feature>
<reference evidence="2 3" key="1">
    <citation type="submission" date="2018-02" db="EMBL/GenBank/DDBJ databases">
        <title>Subsurface microbial communities from deep shales in Ohio and West Virginia, USA.</title>
        <authorList>
            <person name="Wrighton K."/>
        </authorList>
    </citation>
    <scope>NUCLEOTIDE SEQUENCE [LARGE SCALE GENOMIC DNA]</scope>
    <source>
        <strain evidence="2 3">OWC-DMM</strain>
    </source>
</reference>
<keyword evidence="1" id="KW-0472">Membrane</keyword>
<feature type="transmembrane region" description="Helical" evidence="1">
    <location>
        <begin position="371"/>
        <end position="392"/>
    </location>
</feature>
<evidence type="ECO:0000313" key="3">
    <source>
        <dbReference type="Proteomes" id="UP000240010"/>
    </source>
</evidence>
<protein>
    <recommendedName>
        <fullName evidence="4">O-antigen ligase-like membrane protein</fullName>
    </recommendedName>
</protein>
<feature type="transmembrane region" description="Helical" evidence="1">
    <location>
        <begin position="37"/>
        <end position="60"/>
    </location>
</feature>
<keyword evidence="1" id="KW-0812">Transmembrane</keyword>
<feature type="transmembrane region" description="Helical" evidence="1">
    <location>
        <begin position="72"/>
        <end position="93"/>
    </location>
</feature>
<comment type="caution">
    <text evidence="2">The sequence shown here is derived from an EMBL/GenBank/DDBJ whole genome shotgun (WGS) entry which is preliminary data.</text>
</comment>
<name>A0A2S6HDZ0_9GAMM</name>
<feature type="transmembrane region" description="Helical" evidence="1">
    <location>
        <begin position="179"/>
        <end position="200"/>
    </location>
</feature>
<sequence>MNSLALVFLLVDAATLILVSRRWAPLPLLVGVCYFPTYLSIELGPLHFTAIRVLIALGIVRMMIKQEWPPNGINGIDCAMMTWVIWLLASGFFHKDPGATLIFRLGLAFDACGIYVLFRSFCRSLEDISGVYQLTAILLVPLAMEMFIEKLTVHNLFSILGGQESVMIRLGKVRANGPFAHPILAGTAGAINLPMMIALWRPHRKLAVIGIIACFIIIYSSASSGPILSAVAGIFALFMWRYRQFIPLIQRWAIPGYIALDLYMKDPAYFIIARIDLMGGSTSWYRARLLQAALEHLDEWWLIGTDYTRHWMQQFVPWSPDHTDITSQYVQMGVFGGLLLLALFVVVLIKGFSGVTQALKQTTDCSPDLRFMVWALGSSLFANVVTFFSVSYFDQTAVFVYFALANIGSAATLAIKGQNTQWARLQFSAATPTVSTSNKIGKQLLMDSGSSRTQNNLFSRPKMR</sequence>
<dbReference type="Proteomes" id="UP000240010">
    <property type="component" value="Unassembled WGS sequence"/>
</dbReference>
<dbReference type="AlphaFoldDB" id="A0A2S6HDZ0"/>
<keyword evidence="1" id="KW-1133">Transmembrane helix</keyword>
<feature type="transmembrane region" description="Helical" evidence="1">
    <location>
        <begin position="99"/>
        <end position="118"/>
    </location>
</feature>
<feature type="transmembrane region" description="Helical" evidence="1">
    <location>
        <begin position="207"/>
        <end position="240"/>
    </location>
</feature>
<dbReference type="RefSeq" id="WP_104428922.1">
    <property type="nucleotide sequence ID" value="NZ_PTIZ01000005.1"/>
</dbReference>